<organism evidence="1 2">
    <name type="scientific">Smittium simulii</name>
    <dbReference type="NCBI Taxonomy" id="133385"/>
    <lineage>
        <taxon>Eukaryota</taxon>
        <taxon>Fungi</taxon>
        <taxon>Fungi incertae sedis</taxon>
        <taxon>Zoopagomycota</taxon>
        <taxon>Kickxellomycotina</taxon>
        <taxon>Harpellomycetes</taxon>
        <taxon>Harpellales</taxon>
        <taxon>Legeriomycetaceae</taxon>
        <taxon>Smittium</taxon>
    </lineage>
</organism>
<accession>A0A2T9Y6M7</accession>
<gene>
    <name evidence="1" type="ORF">BB561_006067</name>
</gene>
<sequence length="130" mass="15247">MDKKSNIVNGTHTWDTCLKNQVIITSSHSDYEEKLAYFEKEVMNYPRMLDIAELSWAYKYAQHSAMRSLMYQLYCETKQPELKEFNFLIMGTTEEHADNTKHDANLSVGIIYIEIINQLAVECRNPKFNI</sequence>
<dbReference type="EMBL" id="MBFR01000424">
    <property type="protein sequence ID" value="PVU87992.1"/>
    <property type="molecule type" value="Genomic_DNA"/>
</dbReference>
<evidence type="ECO:0000313" key="2">
    <source>
        <dbReference type="Proteomes" id="UP000245383"/>
    </source>
</evidence>
<name>A0A2T9Y6M7_9FUNG</name>
<keyword evidence="2" id="KW-1185">Reference proteome</keyword>
<protein>
    <submittedName>
        <fullName evidence="1">Uncharacterized protein</fullName>
    </submittedName>
</protein>
<dbReference type="Proteomes" id="UP000245383">
    <property type="component" value="Unassembled WGS sequence"/>
</dbReference>
<dbReference type="AlphaFoldDB" id="A0A2T9Y6M7"/>
<comment type="caution">
    <text evidence="1">The sequence shown here is derived from an EMBL/GenBank/DDBJ whole genome shotgun (WGS) entry which is preliminary data.</text>
</comment>
<evidence type="ECO:0000313" key="1">
    <source>
        <dbReference type="EMBL" id="PVU87992.1"/>
    </source>
</evidence>
<proteinExistence type="predicted"/>
<reference evidence="1 2" key="1">
    <citation type="journal article" date="2018" name="MBio">
        <title>Comparative Genomics Reveals the Core Gene Toolbox for the Fungus-Insect Symbiosis.</title>
        <authorList>
            <person name="Wang Y."/>
            <person name="Stata M."/>
            <person name="Wang W."/>
            <person name="Stajich J.E."/>
            <person name="White M.M."/>
            <person name="Moncalvo J.M."/>
        </authorList>
    </citation>
    <scope>NUCLEOTIDE SEQUENCE [LARGE SCALE GENOMIC DNA]</scope>
    <source>
        <strain evidence="1 2">SWE-8-4</strain>
    </source>
</reference>